<dbReference type="EMBL" id="WQMT02000008">
    <property type="protein sequence ID" value="KAG9219746.1"/>
    <property type="molecule type" value="Genomic_DNA"/>
</dbReference>
<gene>
    <name evidence="1" type="ORF">CCMSSC00406_0008123</name>
</gene>
<keyword evidence="2" id="KW-1185">Reference proteome</keyword>
<evidence type="ECO:0000313" key="1">
    <source>
        <dbReference type="EMBL" id="KAG9219746.1"/>
    </source>
</evidence>
<proteinExistence type="predicted"/>
<accession>A0ACB7IPG8</accession>
<organism evidence="1 2">
    <name type="scientific">Pleurotus cornucopiae</name>
    <name type="common">Cornucopia mushroom</name>
    <dbReference type="NCBI Taxonomy" id="5321"/>
    <lineage>
        <taxon>Eukaryota</taxon>
        <taxon>Fungi</taxon>
        <taxon>Dikarya</taxon>
        <taxon>Basidiomycota</taxon>
        <taxon>Agaricomycotina</taxon>
        <taxon>Agaricomycetes</taxon>
        <taxon>Agaricomycetidae</taxon>
        <taxon>Agaricales</taxon>
        <taxon>Pleurotineae</taxon>
        <taxon>Pleurotaceae</taxon>
        <taxon>Pleurotus</taxon>
    </lineage>
</organism>
<comment type="caution">
    <text evidence="1">The sequence shown here is derived from an EMBL/GenBank/DDBJ whole genome shotgun (WGS) entry which is preliminary data.</text>
</comment>
<sequence length="439" mass="47261">MHAHPPPSWPTFNEVDHPVPGLRTKARATLRCSQHDASVYLTPRSSTSCLSLLMAPPNHTNLRASLRPATLPPVADENVAGRAHGTVAPSPSSTSVGKRTNTGSVNSKPLSATGRPNGSTRPLQGTAPAAENNADDGDKTSSGKTEERGENVRTSPACQTAKASIGKEVEPPDQALYAFVNTTGGYFECKDADRMHTKRKAGEDDDNAFARRVDPAAKDTSHETPSPKKRPRGPRPPPTPAGEFTVEWGPAVRTYTKIALDIYGCSHCEQNVVAGDRSAHGWHCWKGDAGTQCELCGHVSYNCRKDRIERHQASAMCGAQRMDYARSLAQLRSAVPRRMRVQAAIERERENAGAADRSCAAAAHSDEGVAESSDEDRDHGAYSEDWEGDDGEGGTDEEGDDGDSAATGGEQEHDVSTLSWDADEIHGILYEDYILEDRP</sequence>
<name>A0ACB7IPG8_PLECO</name>
<dbReference type="Proteomes" id="UP000824881">
    <property type="component" value="Unassembled WGS sequence"/>
</dbReference>
<protein>
    <submittedName>
        <fullName evidence="1">Uncharacterized protein</fullName>
    </submittedName>
</protein>
<evidence type="ECO:0000313" key="2">
    <source>
        <dbReference type="Proteomes" id="UP000824881"/>
    </source>
</evidence>
<reference evidence="1 2" key="1">
    <citation type="journal article" date="2021" name="Appl. Environ. Microbiol.">
        <title>Genetic linkage and physical mapping for an oyster mushroom Pleurotus cornucopiae and QTL analysis for the trait cap color.</title>
        <authorList>
            <person name="Zhang Y."/>
            <person name="Gao W."/>
            <person name="Sonnenberg A."/>
            <person name="Chen Q."/>
            <person name="Zhang J."/>
            <person name="Huang C."/>
        </authorList>
    </citation>
    <scope>NUCLEOTIDE SEQUENCE [LARGE SCALE GENOMIC DNA]</scope>
    <source>
        <strain evidence="1">CCMSSC00406</strain>
    </source>
</reference>